<comment type="caution">
    <text evidence="1">The sequence shown here is derived from an EMBL/GenBank/DDBJ whole genome shotgun (WGS) entry which is preliminary data.</text>
</comment>
<proteinExistence type="predicted"/>
<organism evidence="1 2">
    <name type="scientific">Thelephora ganbajun</name>
    <name type="common">Ganba fungus</name>
    <dbReference type="NCBI Taxonomy" id="370292"/>
    <lineage>
        <taxon>Eukaryota</taxon>
        <taxon>Fungi</taxon>
        <taxon>Dikarya</taxon>
        <taxon>Basidiomycota</taxon>
        <taxon>Agaricomycotina</taxon>
        <taxon>Agaricomycetes</taxon>
        <taxon>Thelephorales</taxon>
        <taxon>Thelephoraceae</taxon>
        <taxon>Thelephora</taxon>
    </lineage>
</organism>
<dbReference type="Proteomes" id="UP000886501">
    <property type="component" value="Unassembled WGS sequence"/>
</dbReference>
<protein>
    <submittedName>
        <fullName evidence="1">Uncharacterized protein</fullName>
    </submittedName>
</protein>
<evidence type="ECO:0000313" key="2">
    <source>
        <dbReference type="Proteomes" id="UP000886501"/>
    </source>
</evidence>
<reference evidence="1" key="1">
    <citation type="submission" date="2019-10" db="EMBL/GenBank/DDBJ databases">
        <authorList>
            <consortium name="DOE Joint Genome Institute"/>
            <person name="Kuo A."/>
            <person name="Miyauchi S."/>
            <person name="Kiss E."/>
            <person name="Drula E."/>
            <person name="Kohler A."/>
            <person name="Sanchez-Garcia M."/>
            <person name="Andreopoulos B."/>
            <person name="Barry K.W."/>
            <person name="Bonito G."/>
            <person name="Buee M."/>
            <person name="Carver A."/>
            <person name="Chen C."/>
            <person name="Cichocki N."/>
            <person name="Clum A."/>
            <person name="Culley D."/>
            <person name="Crous P.W."/>
            <person name="Fauchery L."/>
            <person name="Girlanda M."/>
            <person name="Hayes R."/>
            <person name="Keri Z."/>
            <person name="Labutti K."/>
            <person name="Lipzen A."/>
            <person name="Lombard V."/>
            <person name="Magnuson J."/>
            <person name="Maillard F."/>
            <person name="Morin E."/>
            <person name="Murat C."/>
            <person name="Nolan M."/>
            <person name="Ohm R."/>
            <person name="Pangilinan J."/>
            <person name="Pereira M."/>
            <person name="Perotto S."/>
            <person name="Peter M."/>
            <person name="Riley R."/>
            <person name="Sitrit Y."/>
            <person name="Stielow B."/>
            <person name="Szollosi G."/>
            <person name="Zifcakova L."/>
            <person name="Stursova M."/>
            <person name="Spatafora J.W."/>
            <person name="Tedersoo L."/>
            <person name="Vaario L.-M."/>
            <person name="Yamada A."/>
            <person name="Yan M."/>
            <person name="Wang P."/>
            <person name="Xu J."/>
            <person name="Bruns T."/>
            <person name="Baldrian P."/>
            <person name="Vilgalys R."/>
            <person name="Henrissat B."/>
            <person name="Grigoriev I.V."/>
            <person name="Hibbett D."/>
            <person name="Nagy L.G."/>
            <person name="Martin F.M."/>
        </authorList>
    </citation>
    <scope>NUCLEOTIDE SEQUENCE</scope>
    <source>
        <strain evidence="1">P2</strain>
    </source>
</reference>
<evidence type="ECO:0000313" key="1">
    <source>
        <dbReference type="EMBL" id="KAF9644293.1"/>
    </source>
</evidence>
<sequence length="541" mass="62034">MATSSAATVADVICRKKIETEVATVLVHLKKLLRVRNQYRSPLLRLPTEITIHILSFVMENMGSSPVWRSIFATCYHIRTIMCNATILWRKVDLSLGRAAEYVLMKSKGNPLEVVARFNPGDELGTVQRGSVLLHWKDQWVHQGCRLRALAFYGPPSSLPRLSWIFEMSLPCLDRLKFHVIPGIHDDVMSNPIPLQLPTGTPLRELDLRNVTLPWSSDLFTGLRELHLDFRDVTVSIMEDELIRIFEVSPRLESLSLLHFKEVIPADGHQQLSPKRIVRLPALTLLELDNDPKVIGYTLACMDTPALASLKIRSRTSNWDAARSLNYFFPDNRLPKELFSDPPVLKVWRPDQLEEIPFLGFGIGSLEVHFEIDVGDAEATHCATAACFQLVPPSVTTLKLESVELDIEEWRKFFRSHPEVRSIKCTDFHGGPMSRSFWDALAPEEHRYQAILCPRLEYIHCKMYTDEAEQLKLLTICLWHRRSAGFKLRHLKITEPKGWAHTVADIIDSMVEVLEIDFPSKAQQKWGRDCLPYELNKFRIF</sequence>
<dbReference type="EMBL" id="MU118148">
    <property type="protein sequence ID" value="KAF9644293.1"/>
    <property type="molecule type" value="Genomic_DNA"/>
</dbReference>
<accession>A0ACB6Z3Y4</accession>
<name>A0ACB6Z3Y4_THEGA</name>
<keyword evidence="2" id="KW-1185">Reference proteome</keyword>
<reference evidence="1" key="2">
    <citation type="journal article" date="2020" name="Nat. Commun.">
        <title>Large-scale genome sequencing of mycorrhizal fungi provides insights into the early evolution of symbiotic traits.</title>
        <authorList>
            <person name="Miyauchi S."/>
            <person name="Kiss E."/>
            <person name="Kuo A."/>
            <person name="Drula E."/>
            <person name="Kohler A."/>
            <person name="Sanchez-Garcia M."/>
            <person name="Morin E."/>
            <person name="Andreopoulos B."/>
            <person name="Barry K.W."/>
            <person name="Bonito G."/>
            <person name="Buee M."/>
            <person name="Carver A."/>
            <person name="Chen C."/>
            <person name="Cichocki N."/>
            <person name="Clum A."/>
            <person name="Culley D."/>
            <person name="Crous P.W."/>
            <person name="Fauchery L."/>
            <person name="Girlanda M."/>
            <person name="Hayes R.D."/>
            <person name="Keri Z."/>
            <person name="LaButti K."/>
            <person name="Lipzen A."/>
            <person name="Lombard V."/>
            <person name="Magnuson J."/>
            <person name="Maillard F."/>
            <person name="Murat C."/>
            <person name="Nolan M."/>
            <person name="Ohm R.A."/>
            <person name="Pangilinan J."/>
            <person name="Pereira M.F."/>
            <person name="Perotto S."/>
            <person name="Peter M."/>
            <person name="Pfister S."/>
            <person name="Riley R."/>
            <person name="Sitrit Y."/>
            <person name="Stielow J.B."/>
            <person name="Szollosi G."/>
            <person name="Zifcakova L."/>
            <person name="Stursova M."/>
            <person name="Spatafora J.W."/>
            <person name="Tedersoo L."/>
            <person name="Vaario L.M."/>
            <person name="Yamada A."/>
            <person name="Yan M."/>
            <person name="Wang P."/>
            <person name="Xu J."/>
            <person name="Bruns T."/>
            <person name="Baldrian P."/>
            <person name="Vilgalys R."/>
            <person name="Dunand C."/>
            <person name="Henrissat B."/>
            <person name="Grigoriev I.V."/>
            <person name="Hibbett D."/>
            <person name="Nagy L.G."/>
            <person name="Martin F.M."/>
        </authorList>
    </citation>
    <scope>NUCLEOTIDE SEQUENCE</scope>
    <source>
        <strain evidence="1">P2</strain>
    </source>
</reference>
<gene>
    <name evidence="1" type="ORF">BDM02DRAFT_3122117</name>
</gene>